<sequence>MRAKRRTLLYGAALTPVAGVLAACGNDQKTAQNGGGTTFISMDSHRIDEAEAVREPGTVREFELTAAPATVDLGGTEVDTWAYDGRVHGPELRIKKGERLKATLSNDLDEGTGIHWHGIALRCDMDGVTGVTQKEIAPGETFTYEFTAPHPGTHWYHPHTGYQLDRGLYGPLIVEDPDEEVTWDEEWVLLLDDWLDGTGTTPDETAAKLRDGMDHGDMGHGDMDMGGSEEGDPSQSVLGEDAGDVEYPHFLINGRTSADPDRLELRPGSRVRLRVINAGGDTAFRLAVGGHRLTVTHTDGFAVEPVEVDSILLGMGERYDAIVEVGEGVFPVVAHAEGKGAMGRALLDTGSGSDPAADERPAELDGKLLAYADLSPAEGTELEPGEPDRTIDFALTGGMMDYDWGINGRQGDHEGMYPVEEGERVRLRFRNETIMWHPMHLHGHTFALADSGVRKDTAVVLPGETVEVDFTADNPGRWMVHCHNLYHNEVGMMTLLGYLDPDGEEGTVLGTE</sequence>
<evidence type="ECO:0000313" key="9">
    <source>
        <dbReference type="EMBL" id="MFC4336252.1"/>
    </source>
</evidence>
<keyword evidence="5" id="KW-0732">Signal</keyword>
<feature type="region of interest" description="Disordered" evidence="4">
    <location>
        <begin position="200"/>
        <end position="236"/>
    </location>
</feature>
<feature type="domain" description="Plastocyanin-like" evidence="6">
    <location>
        <begin position="247"/>
        <end position="335"/>
    </location>
</feature>
<dbReference type="InterPro" id="IPR002355">
    <property type="entry name" value="Cu_oxidase_Cu_BS"/>
</dbReference>
<organism evidence="9 10">
    <name type="scientific">Salininema proteolyticum</name>
    <dbReference type="NCBI Taxonomy" id="1607685"/>
    <lineage>
        <taxon>Bacteria</taxon>
        <taxon>Bacillati</taxon>
        <taxon>Actinomycetota</taxon>
        <taxon>Actinomycetes</taxon>
        <taxon>Glycomycetales</taxon>
        <taxon>Glycomycetaceae</taxon>
        <taxon>Salininema</taxon>
    </lineage>
</organism>
<dbReference type="InterPro" id="IPR001117">
    <property type="entry name" value="Cu-oxidase_2nd"/>
</dbReference>
<dbReference type="CDD" id="cd13861">
    <property type="entry name" value="CuRO_1_CumA_like"/>
    <property type="match status" value="1"/>
</dbReference>
<feature type="signal peptide" evidence="5">
    <location>
        <begin position="1"/>
        <end position="22"/>
    </location>
</feature>
<dbReference type="InterPro" id="IPR034279">
    <property type="entry name" value="CuRO_3_CopA"/>
</dbReference>
<dbReference type="Pfam" id="PF07731">
    <property type="entry name" value="Cu-oxidase_2"/>
    <property type="match status" value="1"/>
</dbReference>
<dbReference type="InterPro" id="IPR011707">
    <property type="entry name" value="Cu-oxidase-like_N"/>
</dbReference>
<dbReference type="Proteomes" id="UP001595823">
    <property type="component" value="Unassembled WGS sequence"/>
</dbReference>
<dbReference type="CDD" id="cd13870">
    <property type="entry name" value="CuRO_2_CopA_like_1"/>
    <property type="match status" value="1"/>
</dbReference>
<dbReference type="PANTHER" id="PTHR11709">
    <property type="entry name" value="MULTI-COPPER OXIDASE"/>
    <property type="match status" value="1"/>
</dbReference>
<protein>
    <submittedName>
        <fullName evidence="9">Multicopper oxidase family protein</fullName>
    </submittedName>
</protein>
<dbReference type="InterPro" id="IPR045087">
    <property type="entry name" value="Cu-oxidase_fam"/>
</dbReference>
<dbReference type="PROSITE" id="PS00079">
    <property type="entry name" value="MULTICOPPER_OXIDASE1"/>
    <property type="match status" value="1"/>
</dbReference>
<evidence type="ECO:0000259" key="7">
    <source>
        <dbReference type="Pfam" id="PF07731"/>
    </source>
</evidence>
<evidence type="ECO:0000259" key="8">
    <source>
        <dbReference type="Pfam" id="PF07732"/>
    </source>
</evidence>
<dbReference type="Pfam" id="PF07732">
    <property type="entry name" value="Cu-oxidase_3"/>
    <property type="match status" value="1"/>
</dbReference>
<evidence type="ECO:0000256" key="3">
    <source>
        <dbReference type="ARBA" id="ARBA00023008"/>
    </source>
</evidence>
<evidence type="ECO:0000256" key="5">
    <source>
        <dbReference type="SAM" id="SignalP"/>
    </source>
</evidence>
<dbReference type="PANTHER" id="PTHR11709:SF394">
    <property type="entry name" value="FI03373P-RELATED"/>
    <property type="match status" value="1"/>
</dbReference>
<dbReference type="InterPro" id="IPR011706">
    <property type="entry name" value="Cu-oxidase_C"/>
</dbReference>
<name>A0ABV8TZY0_9ACTN</name>
<evidence type="ECO:0000256" key="2">
    <source>
        <dbReference type="ARBA" id="ARBA00023002"/>
    </source>
</evidence>
<proteinExistence type="predicted"/>
<gene>
    <name evidence="9" type="ORF">ACFPET_13675</name>
</gene>
<feature type="chain" id="PRO_5045141716" evidence="5">
    <location>
        <begin position="23"/>
        <end position="512"/>
    </location>
</feature>
<comment type="caution">
    <text evidence="9">The sequence shown here is derived from an EMBL/GenBank/DDBJ whole genome shotgun (WGS) entry which is preliminary data.</text>
</comment>
<evidence type="ECO:0000256" key="4">
    <source>
        <dbReference type="SAM" id="MobiDB-lite"/>
    </source>
</evidence>
<keyword evidence="1" id="KW-0479">Metal-binding</keyword>
<dbReference type="RefSeq" id="WP_380621959.1">
    <property type="nucleotide sequence ID" value="NZ_JBHSDK010000017.1"/>
</dbReference>
<feature type="domain" description="Plastocyanin-like" evidence="7">
    <location>
        <begin position="388"/>
        <end position="494"/>
    </location>
</feature>
<feature type="domain" description="Plastocyanin-like" evidence="8">
    <location>
        <begin position="73"/>
        <end position="178"/>
    </location>
</feature>
<keyword evidence="10" id="KW-1185">Reference proteome</keyword>
<evidence type="ECO:0000259" key="6">
    <source>
        <dbReference type="Pfam" id="PF00394"/>
    </source>
</evidence>
<dbReference type="CDD" id="cd13896">
    <property type="entry name" value="CuRO_3_CopA"/>
    <property type="match status" value="1"/>
</dbReference>
<evidence type="ECO:0000256" key="1">
    <source>
        <dbReference type="ARBA" id="ARBA00022723"/>
    </source>
</evidence>
<keyword evidence="2" id="KW-0560">Oxidoreductase</keyword>
<dbReference type="Gene3D" id="2.60.40.420">
    <property type="entry name" value="Cupredoxins - blue copper proteins"/>
    <property type="match status" value="2"/>
</dbReference>
<dbReference type="InterPro" id="IPR008972">
    <property type="entry name" value="Cupredoxin"/>
</dbReference>
<dbReference type="PROSITE" id="PS51257">
    <property type="entry name" value="PROKAR_LIPOPROTEIN"/>
    <property type="match status" value="1"/>
</dbReference>
<dbReference type="InterPro" id="IPR033138">
    <property type="entry name" value="Cu_oxidase_CS"/>
</dbReference>
<dbReference type="SUPFAM" id="SSF49503">
    <property type="entry name" value="Cupredoxins"/>
    <property type="match status" value="3"/>
</dbReference>
<dbReference type="Pfam" id="PF00394">
    <property type="entry name" value="Cu-oxidase"/>
    <property type="match status" value="1"/>
</dbReference>
<accession>A0ABV8TZY0</accession>
<feature type="compositionally biased region" description="Basic and acidic residues" evidence="4">
    <location>
        <begin position="205"/>
        <end position="223"/>
    </location>
</feature>
<keyword evidence="3" id="KW-0186">Copper</keyword>
<dbReference type="EMBL" id="JBHSDK010000017">
    <property type="protein sequence ID" value="MFC4336252.1"/>
    <property type="molecule type" value="Genomic_DNA"/>
</dbReference>
<dbReference type="PROSITE" id="PS00080">
    <property type="entry name" value="MULTICOPPER_OXIDASE2"/>
    <property type="match status" value="1"/>
</dbReference>
<evidence type="ECO:0000313" key="10">
    <source>
        <dbReference type="Proteomes" id="UP001595823"/>
    </source>
</evidence>
<reference evidence="10" key="1">
    <citation type="journal article" date="2019" name="Int. J. Syst. Evol. Microbiol.">
        <title>The Global Catalogue of Microorganisms (GCM) 10K type strain sequencing project: providing services to taxonomists for standard genome sequencing and annotation.</title>
        <authorList>
            <consortium name="The Broad Institute Genomics Platform"/>
            <consortium name="The Broad Institute Genome Sequencing Center for Infectious Disease"/>
            <person name="Wu L."/>
            <person name="Ma J."/>
        </authorList>
    </citation>
    <scope>NUCLEOTIDE SEQUENCE [LARGE SCALE GENOMIC DNA]</scope>
    <source>
        <strain evidence="10">IBRC-M 10908</strain>
    </source>
</reference>